<comment type="caution">
    <text evidence="1">The sequence shown here is derived from an EMBL/GenBank/DDBJ whole genome shotgun (WGS) entry which is preliminary data.</text>
</comment>
<dbReference type="SUPFAM" id="SSF52047">
    <property type="entry name" value="RNI-like"/>
    <property type="match status" value="1"/>
</dbReference>
<dbReference type="GeneID" id="59330941"/>
<organism evidence="1 2">
    <name type="scientific">Letharia lupina</name>
    <dbReference type="NCBI Taxonomy" id="560253"/>
    <lineage>
        <taxon>Eukaryota</taxon>
        <taxon>Fungi</taxon>
        <taxon>Dikarya</taxon>
        <taxon>Ascomycota</taxon>
        <taxon>Pezizomycotina</taxon>
        <taxon>Lecanoromycetes</taxon>
        <taxon>OSLEUM clade</taxon>
        <taxon>Lecanoromycetidae</taxon>
        <taxon>Lecanorales</taxon>
        <taxon>Lecanorineae</taxon>
        <taxon>Parmeliaceae</taxon>
        <taxon>Letharia</taxon>
    </lineage>
</organism>
<gene>
    <name evidence="1" type="ORF">HO133_002528</name>
</gene>
<evidence type="ECO:0008006" key="3">
    <source>
        <dbReference type="Google" id="ProtNLM"/>
    </source>
</evidence>
<dbReference type="AlphaFoldDB" id="A0A8H6FAL6"/>
<reference evidence="1 2" key="1">
    <citation type="journal article" date="2020" name="Genomics">
        <title>Complete, high-quality genomes from long-read metagenomic sequencing of two wolf lichen thalli reveals enigmatic genome architecture.</title>
        <authorList>
            <person name="McKenzie S.K."/>
            <person name="Walston R.F."/>
            <person name="Allen J.L."/>
        </authorList>
    </citation>
    <scope>NUCLEOTIDE SEQUENCE [LARGE SCALE GENOMIC DNA]</scope>
    <source>
        <strain evidence="1">WasteWater1</strain>
    </source>
</reference>
<proteinExistence type="predicted"/>
<accession>A0A8H6FAL6</accession>
<dbReference type="InterPro" id="IPR032675">
    <property type="entry name" value="LRR_dom_sf"/>
</dbReference>
<protein>
    <recommendedName>
        <fullName evidence="3">F-box domain-containing protein</fullName>
    </recommendedName>
</protein>
<evidence type="ECO:0000313" key="2">
    <source>
        <dbReference type="Proteomes" id="UP000593566"/>
    </source>
</evidence>
<dbReference type="RefSeq" id="XP_037150283.1">
    <property type="nucleotide sequence ID" value="XM_037293454.1"/>
</dbReference>
<keyword evidence="2" id="KW-1185">Reference proteome</keyword>
<dbReference type="EMBL" id="JACCJB010000015">
    <property type="protein sequence ID" value="KAF6220848.1"/>
    <property type="molecule type" value="Genomic_DNA"/>
</dbReference>
<dbReference type="Proteomes" id="UP000593566">
    <property type="component" value="Unassembled WGS sequence"/>
</dbReference>
<name>A0A8H6FAL6_9LECA</name>
<evidence type="ECO:0000313" key="1">
    <source>
        <dbReference type="EMBL" id="KAF6220848.1"/>
    </source>
</evidence>
<sequence length="584" mass="66230">MEKLPVEVHTLVAKQVTSRNDLASLRGVSKHWRDVTSPVLFETLVIETNEWRMGKLDWRPYDSLKETTFECLHLVRHFKIHAVFHSRLEDRCPHGVFPGGKYEWEEDGVDALRIEMLPLLAQLKPRALRSFRWDLGCCMPKEILGVDGHLQREQPEIESLSLNTGAPTDRNFVFKDGDYTIPPPAPLMLDGFRRLRSFSWTGARLASELESLRVFLAANRSILETLELDFIDRNSVNHACQTRLASDDPRVFTTHVLPLSPDPSINSFPALTTLSLSAVCLPLNLDATVLAFDFGRLRALKIHRCKDTHLLLRAIVHAAQSLKLESLDLMMEDFATKQDWGGSGLTAFLQSFNSLQQLYLSITPSGEITTEQYFESILCHASTMKRLVYHEMAFYHPESEYPTQDKNLTLATLDLGYGSTGAMHRFMQQSGLESLGCCDSLSQLRQILESCTSTQSLKLLHIRRSKYGFEPLLRDDMIQWTVKGVVEPVGPENHSAQAIANFELFDFVRWAFGSRGLSKLRILAFGDFSYDGRFGDKRLLFCRQRIGSPHGFRLASRENVISLGGIDEPFDFLCACPNDPLYPK</sequence>
<dbReference type="Gene3D" id="3.80.10.10">
    <property type="entry name" value="Ribonuclease Inhibitor"/>
    <property type="match status" value="1"/>
</dbReference>